<dbReference type="NCBIfam" id="TIGR01665">
    <property type="entry name" value="put_anti_recept"/>
    <property type="match status" value="1"/>
</dbReference>
<reference evidence="3 4" key="1">
    <citation type="journal article" date="2015" name="Genome Announc.">
        <title>Expanding the biotechnology potential of lactobacilli through comparative genomics of 213 strains and associated genera.</title>
        <authorList>
            <person name="Sun Z."/>
            <person name="Harris H.M."/>
            <person name="McCann A."/>
            <person name="Guo C."/>
            <person name="Argimon S."/>
            <person name="Zhang W."/>
            <person name="Yang X."/>
            <person name="Jeffery I.B."/>
            <person name="Cooney J.C."/>
            <person name="Kagawa T.F."/>
            <person name="Liu W."/>
            <person name="Song Y."/>
            <person name="Salvetti E."/>
            <person name="Wrobel A."/>
            <person name="Rasinkangas P."/>
            <person name="Parkhill J."/>
            <person name="Rea M.C."/>
            <person name="O'Sullivan O."/>
            <person name="Ritari J."/>
            <person name="Douillard F.P."/>
            <person name="Paul Ross R."/>
            <person name="Yang R."/>
            <person name="Briner A.E."/>
            <person name="Felis G.E."/>
            <person name="de Vos W.M."/>
            <person name="Barrangou R."/>
            <person name="Klaenhammer T.R."/>
            <person name="Caufield P.W."/>
            <person name="Cui Y."/>
            <person name="Zhang H."/>
            <person name="O'Toole P.W."/>
        </authorList>
    </citation>
    <scope>NUCLEOTIDE SEQUENCE [LARGE SCALE GENOMIC DNA]</scope>
    <source>
        <strain evidence="3 4">DSM 19682</strain>
    </source>
</reference>
<evidence type="ECO:0000259" key="2">
    <source>
        <dbReference type="Pfam" id="PF06605"/>
    </source>
</evidence>
<dbReference type="InterPro" id="IPR007119">
    <property type="entry name" value="Phage_tail_spike_N"/>
</dbReference>
<feature type="coiled-coil region" evidence="1">
    <location>
        <begin position="392"/>
        <end position="419"/>
    </location>
</feature>
<dbReference type="Proteomes" id="UP000051248">
    <property type="component" value="Unassembled WGS sequence"/>
</dbReference>
<keyword evidence="4" id="KW-1185">Reference proteome</keyword>
<evidence type="ECO:0000313" key="3">
    <source>
        <dbReference type="EMBL" id="KRK79448.1"/>
    </source>
</evidence>
<evidence type="ECO:0000256" key="1">
    <source>
        <dbReference type="SAM" id="Coils"/>
    </source>
</evidence>
<feature type="domain" description="Tail spike" evidence="2">
    <location>
        <begin position="157"/>
        <end position="353"/>
    </location>
</feature>
<sequence length="571" mass="64096">MIKLFPQDATEEQLKTNGVAILDNAITENSVQEVKNGLFTFDFEYLSSGKYSKLIEGNMIVVVPTPHGNQPFRIYDIVEHIGYLEVQCNHLFYDLADNFIEDTNLVNLTGTAVMNKLNSTMQYPSKFRFSSDIGKVANARIVRMNPVEMLLDTGKDNSFISRWGGEIIRDGYDVKFLKDSGIDNGYKIKHGKNLTGYDYDIDYQQIVTRIMPYGFDGLMIPEKYVDSPNINDYSHIKIKKVEYKDVKAISENSTVDQDDALPLEDAYAELRRLAKEDFEVNNFDKPQINIKIKFKHLGDTKEYEQFKKLQHIGIWDKVHVQLPNVEVVSKILSYKFDAISKKYTEVVLGTETKKSIIQQGNDTSSKVDQVGNKVDDVSKDVEETKTETAAEMNSIRSDLHDYKEHYDDIEKQVNEARDDIFNFIKQPSDAVIRFRPNRDEPTAMYIDSNAGSSFLLNGNGIYYQGSGKTAMDSRGNIYADNFVGQKISGIMMEGADIHGGSITGDVNISLSGSGGNVVSMTSYGFSTPRATITQIDGLRGMSTKSDGYIWLGSLQLKDGGNGQLSVNGRLV</sequence>
<dbReference type="EMBL" id="AZDZ01000014">
    <property type="protein sequence ID" value="KRK79448.1"/>
    <property type="molecule type" value="Genomic_DNA"/>
</dbReference>
<dbReference type="Pfam" id="PF06605">
    <property type="entry name" value="Prophage_tail"/>
    <property type="match status" value="1"/>
</dbReference>
<proteinExistence type="predicted"/>
<organism evidence="3 4">
    <name type="scientific">Companilactobacillus nodensis DSM 19682 = JCM 14932 = NBRC 107160</name>
    <dbReference type="NCBI Taxonomy" id="1423775"/>
    <lineage>
        <taxon>Bacteria</taxon>
        <taxon>Bacillati</taxon>
        <taxon>Bacillota</taxon>
        <taxon>Bacilli</taxon>
        <taxon>Lactobacillales</taxon>
        <taxon>Lactobacillaceae</taxon>
        <taxon>Companilactobacillus</taxon>
    </lineage>
</organism>
<dbReference type="OrthoDB" id="4387735at2"/>
<protein>
    <submittedName>
        <fullName evidence="3">Phage endopeptidase</fullName>
    </submittedName>
</protein>
<evidence type="ECO:0000313" key="4">
    <source>
        <dbReference type="Proteomes" id="UP000051248"/>
    </source>
</evidence>
<accession>A0A0R1K833</accession>
<dbReference type="AlphaFoldDB" id="A0A0R1K833"/>
<keyword evidence="1" id="KW-0175">Coiled coil</keyword>
<dbReference type="InterPro" id="IPR010572">
    <property type="entry name" value="Tail_dom"/>
</dbReference>
<comment type="caution">
    <text evidence="3">The sequence shown here is derived from an EMBL/GenBank/DDBJ whole genome shotgun (WGS) entry which is preliminary data.</text>
</comment>
<dbReference type="RefSeq" id="WP_056979770.1">
    <property type="nucleotide sequence ID" value="NZ_AZDZ01000014.1"/>
</dbReference>
<gene>
    <name evidence="3" type="ORF">FD03_GL000577</name>
</gene>
<dbReference type="eggNOG" id="COG4926">
    <property type="taxonomic scope" value="Bacteria"/>
</dbReference>
<dbReference type="STRING" id="1423775.FD03_GL000577"/>
<name>A0A0R1K833_9LACO</name>
<dbReference type="PATRIC" id="fig|1423775.4.peg.588"/>